<feature type="compositionally biased region" description="Acidic residues" evidence="1">
    <location>
        <begin position="111"/>
        <end position="121"/>
    </location>
</feature>
<dbReference type="PANTHER" id="PTHR33974">
    <property type="entry name" value="VASCULAR-RELATED UNKNOWN PROTEIN 1-RELATED"/>
    <property type="match status" value="1"/>
</dbReference>
<accession>A0A7J7N722</accession>
<evidence type="ECO:0000256" key="1">
    <source>
        <dbReference type="SAM" id="MobiDB-lite"/>
    </source>
</evidence>
<proteinExistence type="predicted"/>
<feature type="compositionally biased region" description="Polar residues" evidence="1">
    <location>
        <begin position="123"/>
        <end position="134"/>
    </location>
</feature>
<organism evidence="2 3">
    <name type="scientific">Kingdonia uniflora</name>
    <dbReference type="NCBI Taxonomy" id="39325"/>
    <lineage>
        <taxon>Eukaryota</taxon>
        <taxon>Viridiplantae</taxon>
        <taxon>Streptophyta</taxon>
        <taxon>Embryophyta</taxon>
        <taxon>Tracheophyta</taxon>
        <taxon>Spermatophyta</taxon>
        <taxon>Magnoliopsida</taxon>
        <taxon>Ranunculales</taxon>
        <taxon>Circaeasteraceae</taxon>
        <taxon>Kingdonia</taxon>
    </lineage>
</organism>
<dbReference type="EMBL" id="JACGCM010001009">
    <property type="protein sequence ID" value="KAF6162945.1"/>
    <property type="molecule type" value="Genomic_DNA"/>
</dbReference>
<keyword evidence="3" id="KW-1185">Reference proteome</keyword>
<comment type="caution">
    <text evidence="2">The sequence shown here is derived from an EMBL/GenBank/DDBJ whole genome shotgun (WGS) entry which is preliminary data.</text>
</comment>
<dbReference type="Proteomes" id="UP000541444">
    <property type="component" value="Unassembled WGS sequence"/>
</dbReference>
<dbReference type="OrthoDB" id="779856at2759"/>
<sequence length="192" mass="21480">MTATYFLVVPAMEDSTNLFMEQALSYSKEAESPEESGWTPYFEDFLSNNREHTVISSPVYETSLISDARSCAAKYVFDNDFIAAADRQTKDRPDNICKRLKFKKQRRQGLGDDDDDDEDLVDTATSPANSPKVNHLKVSNISPKKREISGGYQGNTSAQYSALYTNDTSDFTELKKKGLCLVPLSTVINYLG</sequence>
<evidence type="ECO:0000313" key="2">
    <source>
        <dbReference type="EMBL" id="KAF6162945.1"/>
    </source>
</evidence>
<evidence type="ECO:0000313" key="3">
    <source>
        <dbReference type="Proteomes" id="UP000541444"/>
    </source>
</evidence>
<dbReference type="InterPro" id="IPR039280">
    <property type="entry name" value="VUP"/>
</dbReference>
<dbReference type="AlphaFoldDB" id="A0A7J7N722"/>
<protein>
    <submittedName>
        <fullName evidence="2">Uncharacterized protein</fullName>
    </submittedName>
</protein>
<reference evidence="2 3" key="1">
    <citation type="journal article" date="2020" name="IScience">
        <title>Genome Sequencing of the Endangered Kingdonia uniflora (Circaeasteraceae, Ranunculales) Reveals Potential Mechanisms of Evolutionary Specialization.</title>
        <authorList>
            <person name="Sun Y."/>
            <person name="Deng T."/>
            <person name="Zhang A."/>
            <person name="Moore M.J."/>
            <person name="Landis J.B."/>
            <person name="Lin N."/>
            <person name="Zhang H."/>
            <person name="Zhang X."/>
            <person name="Huang J."/>
            <person name="Zhang X."/>
            <person name="Sun H."/>
            <person name="Wang H."/>
        </authorList>
    </citation>
    <scope>NUCLEOTIDE SEQUENCE [LARGE SCALE GENOMIC DNA]</scope>
    <source>
        <strain evidence="2">TB1705</strain>
        <tissue evidence="2">Leaf</tissue>
    </source>
</reference>
<feature type="region of interest" description="Disordered" evidence="1">
    <location>
        <begin position="107"/>
        <end position="134"/>
    </location>
</feature>
<name>A0A7J7N722_9MAGN</name>
<dbReference type="GO" id="GO:0010089">
    <property type="term" value="P:xylem development"/>
    <property type="evidence" value="ECO:0007669"/>
    <property type="project" value="InterPro"/>
</dbReference>
<dbReference type="PANTHER" id="PTHR33974:SF2">
    <property type="entry name" value="VASCULAR-RELATED UNKNOWN PROTEIN 1"/>
    <property type="match status" value="1"/>
</dbReference>
<gene>
    <name evidence="2" type="ORF">GIB67_021094</name>
</gene>